<feature type="domain" description="HNH nuclease" evidence="2">
    <location>
        <begin position="59"/>
        <end position="102"/>
    </location>
</feature>
<dbReference type="AlphaFoldDB" id="A0A2H1KE20"/>
<name>A0A2H1KE20_9MICO</name>
<evidence type="ECO:0000313" key="4">
    <source>
        <dbReference type="Proteomes" id="UP000234433"/>
    </source>
</evidence>
<dbReference type="Proteomes" id="UP000234433">
    <property type="component" value="Unassembled WGS sequence"/>
</dbReference>
<feature type="domain" description="NUMOD4" evidence="1">
    <location>
        <begin position="7"/>
        <end position="46"/>
    </location>
</feature>
<evidence type="ECO:0000259" key="1">
    <source>
        <dbReference type="Pfam" id="PF07463"/>
    </source>
</evidence>
<dbReference type="RefSeq" id="WP_101620427.1">
    <property type="nucleotide sequence ID" value="NZ_FXZD01000007.1"/>
</dbReference>
<accession>A0A2H1KE20</accession>
<dbReference type="GO" id="GO:0016788">
    <property type="term" value="F:hydrolase activity, acting on ester bonds"/>
    <property type="evidence" value="ECO:0007669"/>
    <property type="project" value="InterPro"/>
</dbReference>
<dbReference type="Pfam" id="PF07463">
    <property type="entry name" value="NUMOD4"/>
    <property type="match status" value="1"/>
</dbReference>
<dbReference type="EMBL" id="FXZD01000007">
    <property type="protein sequence ID" value="SMX98003.1"/>
    <property type="molecule type" value="Genomic_DNA"/>
</dbReference>
<evidence type="ECO:0000259" key="2">
    <source>
        <dbReference type="Pfam" id="PF13392"/>
    </source>
</evidence>
<dbReference type="OrthoDB" id="6631788at2"/>
<organism evidence="3 4">
    <name type="scientific">Brevibacterium antiquum CNRZ 918</name>
    <dbReference type="NCBI Taxonomy" id="1255637"/>
    <lineage>
        <taxon>Bacteria</taxon>
        <taxon>Bacillati</taxon>
        <taxon>Actinomycetota</taxon>
        <taxon>Actinomycetes</taxon>
        <taxon>Micrococcales</taxon>
        <taxon>Brevibacteriaceae</taxon>
        <taxon>Brevibacterium</taxon>
    </lineage>
</organism>
<evidence type="ECO:0000313" key="3">
    <source>
        <dbReference type="EMBL" id="SMX98003.1"/>
    </source>
</evidence>
<sequence>MIDRERRAIEGMNGRYSVSSDGRVRSNVSNCELRPTVNSKGYRIVRMADQQGGKVRNRRVHVLVLEAFDRPRPEGMITRHLNGDPGDNRIENLRWGTHSENEYDQILHGTHWASSITHCKNGHEYAKTGVTFHSGGKFKVCLQCRRERQERNREAERLSQRERWSKRTAVECEVCGKSLRQIKRHMETMHGRAA</sequence>
<dbReference type="InterPro" id="IPR003615">
    <property type="entry name" value="HNH_nuc"/>
</dbReference>
<gene>
    <name evidence="3" type="ORF">BANT918_02381</name>
</gene>
<reference evidence="3 4" key="1">
    <citation type="submission" date="2017-03" db="EMBL/GenBank/DDBJ databases">
        <authorList>
            <person name="Afonso C.L."/>
            <person name="Miller P.J."/>
            <person name="Scott M.A."/>
            <person name="Spackman E."/>
            <person name="Goraichik I."/>
            <person name="Dimitrov K.M."/>
            <person name="Suarez D.L."/>
            <person name="Swayne D.E."/>
        </authorList>
    </citation>
    <scope>NUCLEOTIDE SEQUENCE [LARGE SCALE GENOMIC DNA]</scope>
    <source>
        <strain evidence="3 4">CNRZ 918</strain>
    </source>
</reference>
<proteinExistence type="predicted"/>
<dbReference type="InterPro" id="IPR044925">
    <property type="entry name" value="His-Me_finger_sf"/>
</dbReference>
<dbReference type="Pfam" id="PF13392">
    <property type="entry name" value="HNH_3"/>
    <property type="match status" value="1"/>
</dbReference>
<dbReference type="Gene3D" id="3.90.75.20">
    <property type="match status" value="1"/>
</dbReference>
<dbReference type="SUPFAM" id="SSF54060">
    <property type="entry name" value="His-Me finger endonucleases"/>
    <property type="match status" value="1"/>
</dbReference>
<protein>
    <submittedName>
        <fullName evidence="3">NUMOD4 motif-containing protein</fullName>
    </submittedName>
</protein>
<dbReference type="InterPro" id="IPR010902">
    <property type="entry name" value="NUMOD4"/>
</dbReference>